<reference evidence="2" key="2">
    <citation type="journal article" date="2018" name="Mol. Plant Microbe Interact.">
        <title>Genome sequence resources for the wheat stripe rust pathogen (Puccinia striiformis f. sp. tritici) and the barley stripe rust pathogen (Puccinia striiformis f. sp. hordei).</title>
        <authorList>
            <person name="Xia C."/>
            <person name="Wang M."/>
            <person name="Yin C."/>
            <person name="Cornejo O.E."/>
            <person name="Hulbert S.H."/>
            <person name="Chen X."/>
        </authorList>
    </citation>
    <scope>NUCLEOTIDE SEQUENCE [LARGE SCALE GENOMIC DNA]</scope>
    <source>
        <strain evidence="2">93-210</strain>
    </source>
</reference>
<gene>
    <name evidence="1" type="ORF">MJO28_000461</name>
</gene>
<evidence type="ECO:0000313" key="2">
    <source>
        <dbReference type="Proteomes" id="UP001060170"/>
    </source>
</evidence>
<sequence length="300" mass="34173">MYQLIHPSSVVQILADLSGTGPARIKPRASRYGRWGRLKSTVSLSVYFEMEGPMPQARVSISWPGDGLPLLLHPILCTSVMVFFKYFQSLISASPAVDTTPETRTSTDALLTTATRAISKHITNISQDQIKNLGITLSTHFVKSNPNIMFVTFFVLATVTLIAFKYLSQNQTNFKQENLMLKKMNEEKDLQLDRVLEDNKQLKADNRKLTKLEKDLERDRVLEDNKQLKADICELTKLEKDLERDRVLEDNKQLKADNRELTKLISAGSLIGQVSETWFTRSIPFLLFSIFLLLLLSFFV</sequence>
<reference evidence="1 2" key="3">
    <citation type="journal article" date="2022" name="Microbiol. Spectr.">
        <title>Folding features and dynamics of 3D genome architecture in plant fungal pathogens.</title>
        <authorList>
            <person name="Xia C."/>
        </authorList>
    </citation>
    <scope>NUCLEOTIDE SEQUENCE [LARGE SCALE GENOMIC DNA]</scope>
    <source>
        <strain evidence="1 2">93-210</strain>
    </source>
</reference>
<protein>
    <submittedName>
        <fullName evidence="1">Uncharacterized protein</fullName>
    </submittedName>
</protein>
<dbReference type="Proteomes" id="UP001060170">
    <property type="component" value="Chromosome 1"/>
</dbReference>
<evidence type="ECO:0000313" key="1">
    <source>
        <dbReference type="EMBL" id="KAI7962367.1"/>
    </source>
</evidence>
<organism evidence="1 2">
    <name type="scientific">Puccinia striiformis f. sp. tritici</name>
    <dbReference type="NCBI Taxonomy" id="168172"/>
    <lineage>
        <taxon>Eukaryota</taxon>
        <taxon>Fungi</taxon>
        <taxon>Dikarya</taxon>
        <taxon>Basidiomycota</taxon>
        <taxon>Pucciniomycotina</taxon>
        <taxon>Pucciniomycetes</taxon>
        <taxon>Pucciniales</taxon>
        <taxon>Pucciniaceae</taxon>
        <taxon>Puccinia</taxon>
    </lineage>
</organism>
<dbReference type="EMBL" id="CM045865">
    <property type="protein sequence ID" value="KAI7962367.1"/>
    <property type="molecule type" value="Genomic_DNA"/>
</dbReference>
<accession>A0ACC0EYD6</accession>
<name>A0ACC0EYD6_9BASI</name>
<keyword evidence="2" id="KW-1185">Reference proteome</keyword>
<reference evidence="2" key="1">
    <citation type="journal article" date="2018" name="BMC Genomics">
        <title>Genomic insights into host adaptation between the wheat stripe rust pathogen (Puccinia striiformis f. sp. tritici) and the barley stripe rust pathogen (Puccinia striiformis f. sp. hordei).</title>
        <authorList>
            <person name="Xia C."/>
            <person name="Wang M."/>
            <person name="Yin C."/>
            <person name="Cornejo O.E."/>
            <person name="Hulbert S.H."/>
            <person name="Chen X."/>
        </authorList>
    </citation>
    <scope>NUCLEOTIDE SEQUENCE [LARGE SCALE GENOMIC DNA]</scope>
    <source>
        <strain evidence="2">93-210</strain>
    </source>
</reference>
<proteinExistence type="predicted"/>
<comment type="caution">
    <text evidence="1">The sequence shown here is derived from an EMBL/GenBank/DDBJ whole genome shotgun (WGS) entry which is preliminary data.</text>
</comment>